<comment type="caution">
    <text evidence="1">The sequence shown here is derived from an EMBL/GenBank/DDBJ whole genome shotgun (WGS) entry which is preliminary data.</text>
</comment>
<evidence type="ECO:0000313" key="1">
    <source>
        <dbReference type="EMBL" id="GAL82524.1"/>
    </source>
</evidence>
<organism evidence="1 2">
    <name type="scientific">Algibacter lectus</name>
    <dbReference type="NCBI Taxonomy" id="221126"/>
    <lineage>
        <taxon>Bacteria</taxon>
        <taxon>Pseudomonadati</taxon>
        <taxon>Bacteroidota</taxon>
        <taxon>Flavobacteriia</taxon>
        <taxon>Flavobacteriales</taxon>
        <taxon>Flavobacteriaceae</taxon>
        <taxon>Algibacter</taxon>
    </lineage>
</organism>
<protein>
    <submittedName>
        <fullName evidence="1">Uncharacterized protein</fullName>
    </submittedName>
</protein>
<evidence type="ECO:0000313" key="2">
    <source>
        <dbReference type="Proteomes" id="UP000029643"/>
    </source>
</evidence>
<dbReference type="Proteomes" id="UP000029643">
    <property type="component" value="Unassembled WGS sequence"/>
</dbReference>
<name>A0A090X2E4_9FLAO</name>
<dbReference type="RefSeq" id="WP_052416562.1">
    <property type="nucleotide sequence ID" value="NZ_BBNU01000032.1"/>
</dbReference>
<accession>A0A090X2E4</accession>
<proteinExistence type="predicted"/>
<gene>
    <name evidence="1" type="ORF">JCM19274_202</name>
</gene>
<dbReference type="AlphaFoldDB" id="A0A090X2E4"/>
<reference evidence="1 2" key="1">
    <citation type="journal article" date="2014" name="Genome Announc.">
        <title>Draft Genome Sequences of Marine Flavobacterium Algibacter lectus Strains SS8 and NR4.</title>
        <authorList>
            <person name="Takatani N."/>
            <person name="Nakanishi M."/>
            <person name="Meirelles P."/>
            <person name="Mino S."/>
            <person name="Suda W."/>
            <person name="Oshima K."/>
            <person name="Hattori M."/>
            <person name="Ohkuma M."/>
            <person name="Hosokawa M."/>
            <person name="Miyashita K."/>
            <person name="Thompson F.L."/>
            <person name="Niwa A."/>
            <person name="Sawabe T."/>
            <person name="Sawabe T."/>
        </authorList>
    </citation>
    <scope>NUCLEOTIDE SEQUENCE [LARGE SCALE GENOMIC DNA]</scope>
    <source>
        <strain evidence="2">JCM19274</strain>
    </source>
</reference>
<dbReference type="EMBL" id="BBNU01000032">
    <property type="protein sequence ID" value="GAL82524.1"/>
    <property type="molecule type" value="Genomic_DNA"/>
</dbReference>
<sequence length="78" mass="8675">MKDGKYKNKEIIPASIINETLKPGIAFRNSELEEKGYKEKLNSTYGMAREIMIYKGNVLTRHGGGNARISLASNNTSL</sequence>